<evidence type="ECO:0000256" key="6">
    <source>
        <dbReference type="PROSITE-ProRule" id="PRU00169"/>
    </source>
</evidence>
<dbReference type="PANTHER" id="PTHR43304">
    <property type="entry name" value="PHYTOCHROME-LIKE PROTEIN CPH1"/>
    <property type="match status" value="1"/>
</dbReference>
<evidence type="ECO:0000259" key="7">
    <source>
        <dbReference type="PROSITE" id="PS50109"/>
    </source>
</evidence>
<evidence type="ECO:0000256" key="4">
    <source>
        <dbReference type="ARBA" id="ARBA00022679"/>
    </source>
</evidence>
<dbReference type="Pfam" id="PF13188">
    <property type="entry name" value="PAS_8"/>
    <property type="match status" value="1"/>
</dbReference>
<feature type="domain" description="PAS" evidence="9">
    <location>
        <begin position="385"/>
        <end position="439"/>
    </location>
</feature>
<evidence type="ECO:0000313" key="12">
    <source>
        <dbReference type="Proteomes" id="UP000306585"/>
    </source>
</evidence>
<dbReference type="InterPro" id="IPR035965">
    <property type="entry name" value="PAS-like_dom_sf"/>
</dbReference>
<evidence type="ECO:0000313" key="11">
    <source>
        <dbReference type="EMBL" id="TLS67230.1"/>
    </source>
</evidence>
<keyword evidence="3 6" id="KW-0597">Phosphoprotein</keyword>
<dbReference type="SUPFAM" id="SSF55785">
    <property type="entry name" value="PYP-like sensor domain (PAS domain)"/>
    <property type="match status" value="5"/>
</dbReference>
<keyword evidence="4" id="KW-0808">Transferase</keyword>
<dbReference type="InterPro" id="IPR003594">
    <property type="entry name" value="HATPase_dom"/>
</dbReference>
<dbReference type="InterPro" id="IPR001610">
    <property type="entry name" value="PAC"/>
</dbReference>
<name>A0A5R9GMD7_9PROT</name>
<evidence type="ECO:0000256" key="3">
    <source>
        <dbReference type="ARBA" id="ARBA00022553"/>
    </source>
</evidence>
<dbReference type="SMART" id="SM00388">
    <property type="entry name" value="HisKA"/>
    <property type="match status" value="1"/>
</dbReference>
<dbReference type="InterPro" id="IPR000014">
    <property type="entry name" value="PAS"/>
</dbReference>
<comment type="catalytic activity">
    <reaction evidence="1">
        <text>ATP + protein L-histidine = ADP + protein N-phospho-L-histidine.</text>
        <dbReference type="EC" id="2.7.13.3"/>
    </reaction>
</comment>
<dbReference type="RefSeq" id="WP_138239146.1">
    <property type="nucleotide sequence ID" value="NZ_VBRY01000006.1"/>
</dbReference>
<dbReference type="CDD" id="cd00082">
    <property type="entry name" value="HisKA"/>
    <property type="match status" value="1"/>
</dbReference>
<dbReference type="InterPro" id="IPR004358">
    <property type="entry name" value="Sig_transdc_His_kin-like_C"/>
</dbReference>
<feature type="domain" description="PAS" evidence="9">
    <location>
        <begin position="134"/>
        <end position="182"/>
    </location>
</feature>
<dbReference type="AlphaFoldDB" id="A0A5R9GMD7"/>
<keyword evidence="12" id="KW-1185">Reference proteome</keyword>
<feature type="modified residue" description="4-aspartylphosphate" evidence="6">
    <location>
        <position position="945"/>
    </location>
</feature>
<dbReference type="PROSITE" id="PS50109">
    <property type="entry name" value="HIS_KIN"/>
    <property type="match status" value="1"/>
</dbReference>
<organism evidence="11 12">
    <name type="scientific">Mariprofundus erugo</name>
    <dbReference type="NCBI Taxonomy" id="2528639"/>
    <lineage>
        <taxon>Bacteria</taxon>
        <taxon>Pseudomonadati</taxon>
        <taxon>Pseudomonadota</taxon>
        <taxon>Candidatius Mariprofundia</taxon>
        <taxon>Mariprofundales</taxon>
        <taxon>Mariprofundaceae</taxon>
        <taxon>Mariprofundus</taxon>
    </lineage>
</organism>
<dbReference type="InterPro" id="IPR003661">
    <property type="entry name" value="HisK_dim/P_dom"/>
</dbReference>
<dbReference type="Proteomes" id="UP000306585">
    <property type="component" value="Unassembled WGS sequence"/>
</dbReference>
<evidence type="ECO:0000259" key="9">
    <source>
        <dbReference type="PROSITE" id="PS50112"/>
    </source>
</evidence>
<keyword evidence="5" id="KW-0418">Kinase</keyword>
<dbReference type="Pfam" id="PF13426">
    <property type="entry name" value="PAS_9"/>
    <property type="match status" value="2"/>
</dbReference>
<dbReference type="PRINTS" id="PR00344">
    <property type="entry name" value="BCTRLSENSOR"/>
</dbReference>
<dbReference type="InterPro" id="IPR001789">
    <property type="entry name" value="Sig_transdc_resp-reg_receiver"/>
</dbReference>
<dbReference type="InterPro" id="IPR000700">
    <property type="entry name" value="PAS-assoc_C"/>
</dbReference>
<sequence>MTDSAVLNEGDFSFDLNEFFQNSPDMILIIGLEGYILYANAAAERCYGYHLAELTSMHVRDLAAPDLRSHVSEKLRDAIAIPTFFEWRHRRKDGSELPVEIFAQPIFFRGEKARLASIRDISERSQAHAALRKSEARFRAYMEQAAEAVFAHDFQGRFLDVNREACESLGYSHDELLSMSVMDIDENFDLARARTFWGGIDPGQTVTVQGKHRRKDGSSFPVEIKVGCFDFDGERRYLVFVRDISERELAHAALTESENIFRSIFEQAAVGVAQVHSRSGRFVRINQKYCDIVGYSRAEMEKLDFQTITHPDDLTEDMENMARLIAGEVRQFHMQKRYYRKDGRLTWVNLSVSALWKEGDAADFHLAIVEDITASKQLQTVLQLSEEKYRTLFENMLNGFAYHELVTDSSGKPVNFRFLEVNQAFERLTGLKREAVEGRLATEVIPGIADDPADWIGRYGRVVLSGEGERFESYSEPLGRWYTVFCFRTSPGHFATTFDDLTERKQSELRLQESRQLLAETEQVGHLGGWSFDIDSAAWVWTDEVYRIYDVGPDFVPTPDRVFSFCTAASRQQAKEAFQALVKQGTPLDIELELVTAAGKHRYVRSIGRLDREHHRAYGFIQDITELKELESQFRQAQKMEAIGTLVGGIAHDFNNMLAAIMGNLYLARGHARGNQTLTGELGVIQMMCERAADMIRQLLTFARRDSIAMQKIALSSFLKEAMKLTAASVPEDMTLSFNFPRHELWVDADITQLQQVLMNLVNNARDALKDRQGGEIHCSLKSCRVDAAFRSRHPQCEGDRFARLSVQDNGCGIPTSIRENIFDPFFTTKEVGKGTGLGLAMVYGAIQGHHGVVEVESDPHRGTRFDVYLPLSDQQSEEQGEGADAVVSGQGELILVADDSQPLLDMYKQLLESLGYRVLLARHGDEAVALYRQYRDDIALVMLDLVMPLTGGVEAARRIRQMSLNTPIIFATGYDSEEGLRQSTSFDHSQLLAKPVSVELLSRAIQSMLNR</sequence>
<dbReference type="CDD" id="cd17546">
    <property type="entry name" value="REC_hyHK_CKI1_RcsC-like"/>
    <property type="match status" value="1"/>
</dbReference>
<dbReference type="InterPro" id="IPR052162">
    <property type="entry name" value="Sensor_kinase/Photoreceptor"/>
</dbReference>
<dbReference type="PROSITE" id="PS50113">
    <property type="entry name" value="PAC"/>
    <property type="match status" value="3"/>
</dbReference>
<dbReference type="Gene3D" id="3.30.565.10">
    <property type="entry name" value="Histidine kinase-like ATPase, C-terminal domain"/>
    <property type="match status" value="1"/>
</dbReference>
<dbReference type="EC" id="2.7.13.3" evidence="2"/>
<feature type="domain" description="Histidine kinase" evidence="7">
    <location>
        <begin position="649"/>
        <end position="874"/>
    </location>
</feature>
<dbReference type="PROSITE" id="PS50110">
    <property type="entry name" value="RESPONSE_REGULATORY"/>
    <property type="match status" value="1"/>
</dbReference>
<dbReference type="InterPro" id="IPR013655">
    <property type="entry name" value="PAS_fold_3"/>
</dbReference>
<protein>
    <recommendedName>
        <fullName evidence="2">histidine kinase</fullName>
        <ecNumber evidence="2">2.7.13.3</ecNumber>
    </recommendedName>
</protein>
<dbReference type="Gene3D" id="3.40.50.2300">
    <property type="match status" value="1"/>
</dbReference>
<dbReference type="Gene3D" id="3.30.450.20">
    <property type="entry name" value="PAS domain"/>
    <property type="match status" value="5"/>
</dbReference>
<evidence type="ECO:0000256" key="5">
    <source>
        <dbReference type="ARBA" id="ARBA00022777"/>
    </source>
</evidence>
<dbReference type="SUPFAM" id="SSF52172">
    <property type="entry name" value="CheY-like"/>
    <property type="match status" value="1"/>
</dbReference>
<dbReference type="Pfam" id="PF00072">
    <property type="entry name" value="Response_reg"/>
    <property type="match status" value="1"/>
</dbReference>
<dbReference type="GO" id="GO:0006355">
    <property type="term" value="P:regulation of DNA-templated transcription"/>
    <property type="evidence" value="ECO:0007669"/>
    <property type="project" value="InterPro"/>
</dbReference>
<dbReference type="Gene3D" id="1.10.287.130">
    <property type="match status" value="1"/>
</dbReference>
<dbReference type="GO" id="GO:0000155">
    <property type="term" value="F:phosphorelay sensor kinase activity"/>
    <property type="evidence" value="ECO:0007669"/>
    <property type="project" value="InterPro"/>
</dbReference>
<dbReference type="PROSITE" id="PS50112">
    <property type="entry name" value="PAS"/>
    <property type="match status" value="4"/>
</dbReference>
<evidence type="ECO:0000256" key="1">
    <source>
        <dbReference type="ARBA" id="ARBA00000085"/>
    </source>
</evidence>
<feature type="domain" description="PAC" evidence="10">
    <location>
        <begin position="83"/>
        <end position="133"/>
    </location>
</feature>
<dbReference type="PANTHER" id="PTHR43304:SF1">
    <property type="entry name" value="PAC DOMAIN-CONTAINING PROTEIN"/>
    <property type="match status" value="1"/>
</dbReference>
<dbReference type="NCBIfam" id="TIGR00229">
    <property type="entry name" value="sensory_box"/>
    <property type="match status" value="4"/>
</dbReference>
<dbReference type="InterPro" id="IPR036890">
    <property type="entry name" value="HATPase_C_sf"/>
</dbReference>
<comment type="caution">
    <text evidence="11">The sequence shown here is derived from an EMBL/GenBank/DDBJ whole genome shotgun (WGS) entry which is preliminary data.</text>
</comment>
<dbReference type="SMART" id="SM00086">
    <property type="entry name" value="PAC"/>
    <property type="match status" value="4"/>
</dbReference>
<dbReference type="SMART" id="SM00387">
    <property type="entry name" value="HATPase_c"/>
    <property type="match status" value="1"/>
</dbReference>
<dbReference type="SUPFAM" id="SSF47384">
    <property type="entry name" value="Homodimeric domain of signal transducing histidine kinase"/>
    <property type="match status" value="1"/>
</dbReference>
<evidence type="ECO:0000256" key="2">
    <source>
        <dbReference type="ARBA" id="ARBA00012438"/>
    </source>
</evidence>
<feature type="domain" description="PAC" evidence="10">
    <location>
        <begin position="332"/>
        <end position="384"/>
    </location>
</feature>
<dbReference type="InterPro" id="IPR036097">
    <property type="entry name" value="HisK_dim/P_sf"/>
</dbReference>
<proteinExistence type="predicted"/>
<evidence type="ECO:0000259" key="8">
    <source>
        <dbReference type="PROSITE" id="PS50110"/>
    </source>
</evidence>
<dbReference type="Pfam" id="PF02518">
    <property type="entry name" value="HATPase_c"/>
    <property type="match status" value="1"/>
</dbReference>
<dbReference type="SUPFAM" id="SSF55874">
    <property type="entry name" value="ATPase domain of HSP90 chaperone/DNA topoisomerase II/histidine kinase"/>
    <property type="match status" value="1"/>
</dbReference>
<accession>A0A5R9GMD7</accession>
<dbReference type="SMART" id="SM00091">
    <property type="entry name" value="PAS"/>
    <property type="match status" value="4"/>
</dbReference>
<dbReference type="CDD" id="cd00130">
    <property type="entry name" value="PAS"/>
    <property type="match status" value="3"/>
</dbReference>
<feature type="domain" description="Response regulatory" evidence="8">
    <location>
        <begin position="894"/>
        <end position="1010"/>
    </location>
</feature>
<reference evidence="11 12" key="1">
    <citation type="journal article" date="2019" name="Appl. Environ. Microbiol.">
        <title>Environmental Evidence and Genomic Insight of Iron-oxidizing Bacteria Preference Towards More Corrosion Resistant Stainless Steel at Higher Salinities.</title>
        <authorList>
            <person name="Garrison C.E."/>
            <person name="Price K.A."/>
            <person name="Field E.K."/>
        </authorList>
    </citation>
    <scope>NUCLEOTIDE SEQUENCE [LARGE SCALE GENOMIC DNA]</scope>
    <source>
        <strain evidence="11 12">P3</strain>
    </source>
</reference>
<dbReference type="SMART" id="SM00448">
    <property type="entry name" value="REC"/>
    <property type="match status" value="1"/>
</dbReference>
<feature type="domain" description="PAC" evidence="10">
    <location>
        <begin position="206"/>
        <end position="256"/>
    </location>
</feature>
<gene>
    <name evidence="11" type="ORF">FEF65_07260</name>
</gene>
<dbReference type="Pfam" id="PF08447">
    <property type="entry name" value="PAS_3"/>
    <property type="match status" value="1"/>
</dbReference>
<dbReference type="InterPro" id="IPR013767">
    <property type="entry name" value="PAS_fold"/>
</dbReference>
<dbReference type="InterPro" id="IPR011006">
    <property type="entry name" value="CheY-like_superfamily"/>
</dbReference>
<dbReference type="InterPro" id="IPR005467">
    <property type="entry name" value="His_kinase_dom"/>
</dbReference>
<dbReference type="EMBL" id="VBRY01000006">
    <property type="protein sequence ID" value="TLS67230.1"/>
    <property type="molecule type" value="Genomic_DNA"/>
</dbReference>
<dbReference type="Pfam" id="PF00989">
    <property type="entry name" value="PAS"/>
    <property type="match status" value="1"/>
</dbReference>
<feature type="domain" description="PAS" evidence="9">
    <location>
        <begin position="257"/>
        <end position="328"/>
    </location>
</feature>
<evidence type="ECO:0000259" key="10">
    <source>
        <dbReference type="PROSITE" id="PS50113"/>
    </source>
</evidence>
<feature type="domain" description="PAS" evidence="9">
    <location>
        <begin position="16"/>
        <end position="82"/>
    </location>
</feature>